<feature type="region of interest" description="Disordered" evidence="1">
    <location>
        <begin position="35"/>
        <end position="58"/>
    </location>
</feature>
<sequence>MQYRLACTTTRFNQLLLEQFRPRRLASTFVSPFRSTGTAHPTNTHQAHWNSTGATTTPVEDISCAGLDGTPWPEDIRKQEEDDKEYFKHHKASPLSAVEVVDTRKPITRATDGTVESYGIGEAGGGVIRWRPEQLDTAEEALRRAVGIWRQNVMRGDPDSPHGRVLRLLRVSECISRYGPRTHDPIRTRRKQQPLDDLTPTDKDGHIWTHV</sequence>
<reference evidence="2 3" key="1">
    <citation type="submission" date="2024-02" db="EMBL/GenBank/DDBJ databases">
        <authorList>
            <person name="Vignale AGUSTIN F."/>
            <person name="Sosa J E."/>
            <person name="Modenutti C."/>
        </authorList>
    </citation>
    <scope>NUCLEOTIDE SEQUENCE [LARGE SCALE GENOMIC DNA]</scope>
</reference>
<gene>
    <name evidence="2" type="ORF">ILEXP_LOCUS50134</name>
</gene>
<organism evidence="2 3">
    <name type="scientific">Ilex paraguariensis</name>
    <name type="common">yerba mate</name>
    <dbReference type="NCBI Taxonomy" id="185542"/>
    <lineage>
        <taxon>Eukaryota</taxon>
        <taxon>Viridiplantae</taxon>
        <taxon>Streptophyta</taxon>
        <taxon>Embryophyta</taxon>
        <taxon>Tracheophyta</taxon>
        <taxon>Spermatophyta</taxon>
        <taxon>Magnoliopsida</taxon>
        <taxon>eudicotyledons</taxon>
        <taxon>Gunneridae</taxon>
        <taxon>Pentapetalae</taxon>
        <taxon>asterids</taxon>
        <taxon>campanulids</taxon>
        <taxon>Aquifoliales</taxon>
        <taxon>Aquifoliaceae</taxon>
        <taxon>Ilex</taxon>
    </lineage>
</organism>
<feature type="compositionally biased region" description="Basic and acidic residues" evidence="1">
    <location>
        <begin position="200"/>
        <end position="211"/>
    </location>
</feature>
<protein>
    <submittedName>
        <fullName evidence="2">Uncharacterized protein</fullName>
    </submittedName>
</protein>
<dbReference type="AlphaFoldDB" id="A0ABC8UGQ2"/>
<feature type="region of interest" description="Disordered" evidence="1">
    <location>
        <begin position="180"/>
        <end position="211"/>
    </location>
</feature>
<dbReference type="PANTHER" id="PTHR35985:SF1">
    <property type="entry name" value="OS07G0675200 PROTEIN"/>
    <property type="match status" value="1"/>
</dbReference>
<keyword evidence="3" id="KW-1185">Reference proteome</keyword>
<proteinExistence type="predicted"/>
<dbReference type="EMBL" id="CAUOFW020007668">
    <property type="protein sequence ID" value="CAK9180157.1"/>
    <property type="molecule type" value="Genomic_DNA"/>
</dbReference>
<evidence type="ECO:0000313" key="2">
    <source>
        <dbReference type="EMBL" id="CAK9180157.1"/>
    </source>
</evidence>
<dbReference type="PANTHER" id="PTHR35985">
    <property type="entry name" value="OS07G0675200 PROTEIN"/>
    <property type="match status" value="1"/>
</dbReference>
<evidence type="ECO:0000313" key="3">
    <source>
        <dbReference type="Proteomes" id="UP001642360"/>
    </source>
</evidence>
<evidence type="ECO:0000256" key="1">
    <source>
        <dbReference type="SAM" id="MobiDB-lite"/>
    </source>
</evidence>
<comment type="caution">
    <text evidence="2">The sequence shown here is derived from an EMBL/GenBank/DDBJ whole genome shotgun (WGS) entry which is preliminary data.</text>
</comment>
<dbReference type="Proteomes" id="UP001642360">
    <property type="component" value="Unassembled WGS sequence"/>
</dbReference>
<name>A0ABC8UGQ2_9AQUA</name>
<accession>A0ABC8UGQ2</accession>